<dbReference type="GO" id="GO:0005576">
    <property type="term" value="C:extracellular region"/>
    <property type="evidence" value="ECO:0007669"/>
    <property type="project" value="InterPro"/>
</dbReference>
<dbReference type="PANTHER" id="PTHR43037">
    <property type="entry name" value="UNNAMED PRODUCT-RELATED"/>
    <property type="match status" value="1"/>
</dbReference>
<feature type="compositionally biased region" description="Low complexity" evidence="3">
    <location>
        <begin position="329"/>
        <end position="343"/>
    </location>
</feature>
<evidence type="ECO:0000256" key="2">
    <source>
        <dbReference type="ARBA" id="ARBA00022801"/>
    </source>
</evidence>
<dbReference type="Gene3D" id="3.40.50.1820">
    <property type="entry name" value="alpha/beta hydrolase"/>
    <property type="match status" value="1"/>
</dbReference>
<feature type="region of interest" description="Disordered" evidence="3">
    <location>
        <begin position="15"/>
        <end position="37"/>
    </location>
</feature>
<dbReference type="RefSeq" id="WP_096355004.1">
    <property type="nucleotide sequence ID" value="NZ_AP014946.1"/>
</dbReference>
<keyword evidence="2" id="KW-0378">Hydrolase</keyword>
<keyword evidence="1" id="KW-0732">Signal</keyword>
<evidence type="ECO:0000313" key="5">
    <source>
        <dbReference type="Proteomes" id="UP000236884"/>
    </source>
</evidence>
<dbReference type="NCBIfam" id="TIGR01840">
    <property type="entry name" value="esterase_phb"/>
    <property type="match status" value="1"/>
</dbReference>
<evidence type="ECO:0000256" key="3">
    <source>
        <dbReference type="SAM" id="MobiDB-lite"/>
    </source>
</evidence>
<evidence type="ECO:0000256" key="1">
    <source>
        <dbReference type="ARBA" id="ARBA00022729"/>
    </source>
</evidence>
<dbReference type="InterPro" id="IPR029058">
    <property type="entry name" value="AB_hydrolase_fold"/>
</dbReference>
<dbReference type="Pfam" id="PF10503">
    <property type="entry name" value="Esterase_PHB"/>
    <property type="match status" value="1"/>
</dbReference>
<reference evidence="4 5" key="1">
    <citation type="submission" date="2015-08" db="EMBL/GenBank/DDBJ databases">
        <title>Investigation of the bacterial diversity of lava forest soil.</title>
        <authorList>
            <person name="Lee J.S."/>
        </authorList>
    </citation>
    <scope>NUCLEOTIDE SEQUENCE [LARGE SCALE GENOMIC DNA]</scope>
    <source>
        <strain evidence="4 5">GJW-30</strain>
    </source>
</reference>
<dbReference type="OrthoDB" id="9767239at2"/>
<dbReference type="InterPro" id="IPR010126">
    <property type="entry name" value="Esterase_phb"/>
</dbReference>
<organism evidence="4 5">
    <name type="scientific">Variibacter gotjawalensis</name>
    <dbReference type="NCBI Taxonomy" id="1333996"/>
    <lineage>
        <taxon>Bacteria</taxon>
        <taxon>Pseudomonadati</taxon>
        <taxon>Pseudomonadota</taxon>
        <taxon>Alphaproteobacteria</taxon>
        <taxon>Hyphomicrobiales</taxon>
        <taxon>Nitrobacteraceae</taxon>
        <taxon>Variibacter</taxon>
    </lineage>
</organism>
<accession>A0A0S3PU87</accession>
<dbReference type="SUPFAM" id="SSF53474">
    <property type="entry name" value="alpha/beta-Hydrolases"/>
    <property type="match status" value="2"/>
</dbReference>
<protein>
    <submittedName>
        <fullName evidence="4">Esterase PHB depolymerase</fullName>
    </submittedName>
</protein>
<evidence type="ECO:0000313" key="4">
    <source>
        <dbReference type="EMBL" id="BAT59537.1"/>
    </source>
</evidence>
<dbReference type="EMBL" id="AP014946">
    <property type="protein sequence ID" value="BAT59537.1"/>
    <property type="molecule type" value="Genomic_DNA"/>
</dbReference>
<feature type="compositionally biased region" description="Low complexity" evidence="3">
    <location>
        <begin position="360"/>
        <end position="369"/>
    </location>
</feature>
<sequence>MRSLSDTLARLNAMKTSADRAARQTQPSRLAPFPPAGRNEGRLNAKIYVPAGIAAGSALIVALHGCTQDADAFDVGSGWSQLADEQSFVVLYPEQQRANNANLCFNWFNAADTTRGAGEAASIHALIEATIARHNVNRSRIFITGLSAGGAMAASMLACYPDVFAGGAIIAGLAHGVAQSVPEAFDRMRGHGLPSEAQLQALISARSTHQGQWPSVSIWHGDADRTVAVANAGALVAQWRGPHRVPETPTRIERGDRHIRRSWDGANGSVAIEEIVIAGMGHGLPLRGGDAVGRIGPFMLDAGISSTREIARSWGLTKASASRTVVAKSPATSAPIASSPAMPRDAEPVAPAGSAQRPTPSASSPLASSVTNTIESALRAAGLMR</sequence>
<feature type="region of interest" description="Disordered" evidence="3">
    <location>
        <begin position="327"/>
        <end position="370"/>
    </location>
</feature>
<dbReference type="PANTHER" id="PTHR43037:SF1">
    <property type="entry name" value="BLL1128 PROTEIN"/>
    <property type="match status" value="1"/>
</dbReference>
<dbReference type="GO" id="GO:0016787">
    <property type="term" value="F:hydrolase activity"/>
    <property type="evidence" value="ECO:0007669"/>
    <property type="project" value="UniProtKB-KW"/>
</dbReference>
<dbReference type="Proteomes" id="UP000236884">
    <property type="component" value="Chromosome"/>
</dbReference>
<gene>
    <name evidence="4" type="ORF">GJW-30_1_02070</name>
</gene>
<dbReference type="AlphaFoldDB" id="A0A0S3PU87"/>
<dbReference type="InterPro" id="IPR050955">
    <property type="entry name" value="Plant_Biomass_Hydrol_Est"/>
</dbReference>
<keyword evidence="5" id="KW-1185">Reference proteome</keyword>
<dbReference type="KEGG" id="vgo:GJW-30_1_02070"/>
<proteinExistence type="predicted"/>
<name>A0A0S3PU87_9BRAD</name>